<dbReference type="Gene3D" id="1.20.120.20">
    <property type="entry name" value="Apolipoprotein"/>
    <property type="match status" value="1"/>
</dbReference>
<dbReference type="InterPro" id="IPR014716">
    <property type="entry name" value="Fibrinogen_a/b/g_C_1"/>
</dbReference>
<evidence type="ECO:0000256" key="4">
    <source>
        <dbReference type="SAM" id="Phobius"/>
    </source>
</evidence>
<dbReference type="InterPro" id="IPR002181">
    <property type="entry name" value="Fibrinogen_a/b/g_C_dom"/>
</dbReference>
<dbReference type="InterPro" id="IPR036056">
    <property type="entry name" value="Fibrinogen-like_C"/>
</dbReference>
<feature type="transmembrane region" description="Helical" evidence="4">
    <location>
        <begin position="31"/>
        <end position="51"/>
    </location>
</feature>
<evidence type="ECO:0000313" key="6">
    <source>
        <dbReference type="EMBL" id="KAK3772621.1"/>
    </source>
</evidence>
<dbReference type="PROSITE" id="PS51406">
    <property type="entry name" value="FIBRINOGEN_C_2"/>
    <property type="match status" value="1"/>
</dbReference>
<organism evidence="6 7">
    <name type="scientific">Elysia crispata</name>
    <name type="common">lettuce slug</name>
    <dbReference type="NCBI Taxonomy" id="231223"/>
    <lineage>
        <taxon>Eukaryota</taxon>
        <taxon>Metazoa</taxon>
        <taxon>Spiralia</taxon>
        <taxon>Lophotrochozoa</taxon>
        <taxon>Mollusca</taxon>
        <taxon>Gastropoda</taxon>
        <taxon>Heterobranchia</taxon>
        <taxon>Euthyneura</taxon>
        <taxon>Panpulmonata</taxon>
        <taxon>Sacoglossa</taxon>
        <taxon>Placobranchoidea</taxon>
        <taxon>Plakobranchidae</taxon>
        <taxon>Elysia</taxon>
    </lineage>
</organism>
<dbReference type="PANTHER" id="PTHR19143:SF458">
    <property type="entry name" value="FIBRINOGEN C-TERMINAL DOMAIN-CONTAINING PROTEIN-RELATED"/>
    <property type="match status" value="1"/>
</dbReference>
<dbReference type="InterPro" id="IPR020837">
    <property type="entry name" value="Fibrinogen_CS"/>
</dbReference>
<dbReference type="EMBL" id="JAWDGP010003612">
    <property type="protein sequence ID" value="KAK3772621.1"/>
    <property type="molecule type" value="Genomic_DNA"/>
</dbReference>
<feature type="region of interest" description="Disordered" evidence="3">
    <location>
        <begin position="178"/>
        <end position="198"/>
    </location>
</feature>
<evidence type="ECO:0000256" key="3">
    <source>
        <dbReference type="SAM" id="MobiDB-lite"/>
    </source>
</evidence>
<accession>A0AAE1DJ74</accession>
<proteinExistence type="predicted"/>
<dbReference type="Proteomes" id="UP001283361">
    <property type="component" value="Unassembled WGS sequence"/>
</dbReference>
<dbReference type="GO" id="GO:0005615">
    <property type="term" value="C:extracellular space"/>
    <property type="evidence" value="ECO:0007669"/>
    <property type="project" value="TreeGrafter"/>
</dbReference>
<keyword evidence="7" id="KW-1185">Reference proteome</keyword>
<dbReference type="SMART" id="SM00186">
    <property type="entry name" value="FBG"/>
    <property type="match status" value="1"/>
</dbReference>
<evidence type="ECO:0000256" key="1">
    <source>
        <dbReference type="ARBA" id="ARBA00023157"/>
    </source>
</evidence>
<dbReference type="InterPro" id="IPR050373">
    <property type="entry name" value="Fibrinogen_C-term_domain"/>
</dbReference>
<feature type="coiled-coil region" evidence="2">
    <location>
        <begin position="238"/>
        <end position="295"/>
    </location>
</feature>
<dbReference type="PROSITE" id="PS00514">
    <property type="entry name" value="FIBRINOGEN_C_1"/>
    <property type="match status" value="1"/>
</dbReference>
<feature type="domain" description="Fibrinogen C-terminal" evidence="5">
    <location>
        <begin position="470"/>
        <end position="686"/>
    </location>
</feature>
<dbReference type="AlphaFoldDB" id="A0AAE1DJ74"/>
<dbReference type="Pfam" id="PF00147">
    <property type="entry name" value="Fibrinogen_C"/>
    <property type="match status" value="1"/>
</dbReference>
<protein>
    <recommendedName>
        <fullName evidence="5">Fibrinogen C-terminal domain-containing protein</fullName>
    </recommendedName>
</protein>
<dbReference type="PANTHER" id="PTHR19143">
    <property type="entry name" value="FIBRINOGEN/TENASCIN/ANGIOPOEITIN"/>
    <property type="match status" value="1"/>
</dbReference>
<evidence type="ECO:0000259" key="5">
    <source>
        <dbReference type="PROSITE" id="PS51406"/>
    </source>
</evidence>
<name>A0AAE1DJ74_9GAST</name>
<keyword evidence="4" id="KW-0812">Transmembrane</keyword>
<sequence>MCILRPRSLINLHASHTRAIRKVANMTGTAWLFWILGVCVGIGCQGLQMTFTREDSVVPGRRKGCGVLLCEEESKNLTFSGDDTDQSDTGVPPRTISEMSVFKHAAMLSGSVDNDGQGRFIASLTSQQPRVIRVSDGIKVDGQLKAGRATLRLEFYKQEDCQAPYTCRVTQTDAQGREHVSSSRLQQQQQTSDGCGLQTDGARWSPAVALKLVSLMHEMDSKLSQVAHAADDSWQLRIQSLENRLEDKLASMENRLEDKIASIENRVESELDTVVNRLEGKVASLEKSLQDEIKVFQRQLSDKISDQMSLPLAEMSSAIKGNRSQLETVVKKTIDSKCIALKHDIKTIGDKLLAKVDSLNKDLQGSLNSSTTRMTSIETKLISLQNMNGKGQGCLVGLDEALSNISSTALDSAHLVEDQLASMNRDLQKKFQQLVLGVNNINNTATDCPDLRDVLAETQTNISDNLHTTIKDTLTLRSCRKNAICVLPHPSFPYPVVHPSKQSPLDFPHLCDTLTDGGGWIVIQRRSTGTVDFYRNWVDYKNGFGSMDDDFWLGNDKIHAITTSGTYELRVDLKYNGRSGFAHYSSFSISNEKSNYILHLGTYDGTTGDSLSVHKGRQFSTRDRDNDAHSSMNCAEQFTGAWWYVACHTSNLNGKWGAGSFKGSSWRAFSNSEPLSFTEMKIRNVDGS</sequence>
<keyword evidence="4" id="KW-1133">Transmembrane helix</keyword>
<keyword evidence="2" id="KW-0175">Coiled coil</keyword>
<comment type="caution">
    <text evidence="6">The sequence shown here is derived from an EMBL/GenBank/DDBJ whole genome shotgun (WGS) entry which is preliminary data.</text>
</comment>
<evidence type="ECO:0000256" key="2">
    <source>
        <dbReference type="SAM" id="Coils"/>
    </source>
</evidence>
<dbReference type="SUPFAM" id="SSF56496">
    <property type="entry name" value="Fibrinogen C-terminal domain-like"/>
    <property type="match status" value="1"/>
</dbReference>
<evidence type="ECO:0000313" key="7">
    <source>
        <dbReference type="Proteomes" id="UP001283361"/>
    </source>
</evidence>
<keyword evidence="1" id="KW-1015">Disulfide bond</keyword>
<dbReference type="Gene3D" id="3.90.215.10">
    <property type="entry name" value="Gamma Fibrinogen, chain A, domain 1"/>
    <property type="match status" value="1"/>
</dbReference>
<gene>
    <name evidence="6" type="ORF">RRG08_006752</name>
</gene>
<reference evidence="6" key="1">
    <citation type="journal article" date="2023" name="G3 (Bethesda)">
        <title>A reference genome for the long-term kleptoplast-retaining sea slug Elysia crispata morphotype clarki.</title>
        <authorList>
            <person name="Eastman K.E."/>
            <person name="Pendleton A.L."/>
            <person name="Shaikh M.A."/>
            <person name="Suttiyut T."/>
            <person name="Ogas R."/>
            <person name="Tomko P."/>
            <person name="Gavelis G."/>
            <person name="Widhalm J.R."/>
            <person name="Wisecaver J.H."/>
        </authorList>
    </citation>
    <scope>NUCLEOTIDE SEQUENCE</scope>
    <source>
        <strain evidence="6">ECLA1</strain>
    </source>
</reference>
<dbReference type="CDD" id="cd00087">
    <property type="entry name" value="FReD"/>
    <property type="match status" value="1"/>
</dbReference>
<keyword evidence="4" id="KW-0472">Membrane</keyword>